<keyword evidence="2 3" id="KW-0067">ATP-binding</keyword>
<feature type="binding site" evidence="3">
    <location>
        <begin position="50"/>
        <end position="57"/>
    </location>
    <ligand>
        <name>ATP</name>
        <dbReference type="ChEBI" id="CHEBI:30616"/>
    </ligand>
</feature>
<dbReference type="SUPFAM" id="SSF52540">
    <property type="entry name" value="P-loop containing nucleoside triphosphate hydrolases"/>
    <property type="match status" value="1"/>
</dbReference>
<accession>A0A7G7MIC1</accession>
<evidence type="ECO:0000256" key="1">
    <source>
        <dbReference type="ARBA" id="ARBA00022741"/>
    </source>
</evidence>
<dbReference type="GO" id="GO:0005524">
    <property type="term" value="F:ATP binding"/>
    <property type="evidence" value="ECO:0007669"/>
    <property type="project" value="UniProtKB-UniRule"/>
</dbReference>
<feature type="domain" description="FtsK" evidence="4">
    <location>
        <begin position="23"/>
        <end position="214"/>
    </location>
</feature>
<name>A0A7G7MIC1_9PSEU</name>
<dbReference type="Pfam" id="PF01580">
    <property type="entry name" value="FtsK_SpoIIIE"/>
    <property type="match status" value="1"/>
</dbReference>
<evidence type="ECO:0000256" key="2">
    <source>
        <dbReference type="ARBA" id="ARBA00022840"/>
    </source>
</evidence>
<dbReference type="InterPro" id="IPR002543">
    <property type="entry name" value="FtsK_dom"/>
</dbReference>
<dbReference type="PANTHER" id="PTHR22683">
    <property type="entry name" value="SPORULATION PROTEIN RELATED"/>
    <property type="match status" value="1"/>
</dbReference>
<protein>
    <submittedName>
        <fullName evidence="5">Cell division protein FtsK</fullName>
    </submittedName>
</protein>
<gene>
    <name evidence="5" type="ORF">H6H00_00070</name>
</gene>
<dbReference type="KEGG" id="ppel:H6H00_00070"/>
<evidence type="ECO:0000313" key="6">
    <source>
        <dbReference type="Proteomes" id="UP000515728"/>
    </source>
</evidence>
<keyword evidence="1 3" id="KW-0547">Nucleotide-binding</keyword>
<dbReference type="GO" id="GO:0003677">
    <property type="term" value="F:DNA binding"/>
    <property type="evidence" value="ECO:0007669"/>
    <property type="project" value="InterPro"/>
</dbReference>
<proteinExistence type="predicted"/>
<dbReference type="PANTHER" id="PTHR22683:SF41">
    <property type="entry name" value="DNA TRANSLOCASE FTSK"/>
    <property type="match status" value="1"/>
</dbReference>
<keyword evidence="5" id="KW-0131">Cell cycle</keyword>
<dbReference type="GO" id="GO:0051301">
    <property type="term" value="P:cell division"/>
    <property type="evidence" value="ECO:0007669"/>
    <property type="project" value="UniProtKB-KW"/>
</dbReference>
<dbReference type="Proteomes" id="UP000515728">
    <property type="component" value="Chromosome"/>
</dbReference>
<sequence>MRAIRRRPRPRSCPIDLAPTSIWDPIRLGIDENACSVDITLIYRNILLAGEPGAGKSGGLNRITAHAALATDCRLWLMDGKRVELGLWRRAAERFVGPDLAEAIDALGELQAEMDRRYDQLDTDGVRQIERQDWTDAIMLVIDELAYYSATAGDKKQRDQFSLLLRDIVARGRAAGIIAVAATQRPSHDIIPVSLRDLFGYRLAFRCTTETSSDIILGHGWHARGYDASTIDPEDRGVGWLLAEGGIPRRMRCTWLTDADIAAVVTAVTS</sequence>
<dbReference type="InterPro" id="IPR050206">
    <property type="entry name" value="FtsK/SpoIIIE/SftA"/>
</dbReference>
<dbReference type="RefSeq" id="WP_185719361.1">
    <property type="nucleotide sequence ID" value="NZ_CP060131.1"/>
</dbReference>
<dbReference type="EMBL" id="CP060131">
    <property type="protein sequence ID" value="QNG52532.1"/>
    <property type="molecule type" value="Genomic_DNA"/>
</dbReference>
<keyword evidence="6" id="KW-1185">Reference proteome</keyword>
<dbReference type="AlphaFoldDB" id="A0A7G7MIC1"/>
<keyword evidence="5" id="KW-0132">Cell division</keyword>
<evidence type="ECO:0000259" key="4">
    <source>
        <dbReference type="PROSITE" id="PS50901"/>
    </source>
</evidence>
<organism evidence="5 6">
    <name type="scientific">Pseudonocardia petroleophila</name>
    <dbReference type="NCBI Taxonomy" id="37331"/>
    <lineage>
        <taxon>Bacteria</taxon>
        <taxon>Bacillati</taxon>
        <taxon>Actinomycetota</taxon>
        <taxon>Actinomycetes</taxon>
        <taxon>Pseudonocardiales</taxon>
        <taxon>Pseudonocardiaceae</taxon>
        <taxon>Pseudonocardia</taxon>
    </lineage>
</organism>
<evidence type="ECO:0000256" key="3">
    <source>
        <dbReference type="PROSITE-ProRule" id="PRU00289"/>
    </source>
</evidence>
<evidence type="ECO:0000313" key="5">
    <source>
        <dbReference type="EMBL" id="QNG52532.1"/>
    </source>
</evidence>
<dbReference type="InterPro" id="IPR027417">
    <property type="entry name" value="P-loop_NTPase"/>
</dbReference>
<dbReference type="Gene3D" id="3.40.50.300">
    <property type="entry name" value="P-loop containing nucleotide triphosphate hydrolases"/>
    <property type="match status" value="1"/>
</dbReference>
<dbReference type="PROSITE" id="PS50901">
    <property type="entry name" value="FTSK"/>
    <property type="match status" value="1"/>
</dbReference>
<reference evidence="5 6" key="1">
    <citation type="submission" date="2020-08" db="EMBL/GenBank/DDBJ databases">
        <authorList>
            <person name="Mo P."/>
        </authorList>
    </citation>
    <scope>NUCLEOTIDE SEQUENCE [LARGE SCALE GENOMIC DNA]</scope>
    <source>
        <strain evidence="5 6">CGMCC 4.1532</strain>
    </source>
</reference>